<accession>A0ABS2F3A6</accession>
<dbReference type="RefSeq" id="WP_204793366.1">
    <property type="nucleotide sequence ID" value="NZ_JACSNQ010000009.1"/>
</dbReference>
<proteinExistence type="predicted"/>
<dbReference type="Proteomes" id="UP000712527">
    <property type="component" value="Unassembled WGS sequence"/>
</dbReference>
<dbReference type="PROSITE" id="PS51257">
    <property type="entry name" value="PROKAR_LIPOPROTEIN"/>
    <property type="match status" value="1"/>
</dbReference>
<dbReference type="EMBL" id="JACSNQ010000009">
    <property type="protein sequence ID" value="MBM6775024.1"/>
    <property type="molecule type" value="Genomic_DNA"/>
</dbReference>
<organism evidence="1 2">
    <name type="scientific">Olsenella profusa</name>
    <dbReference type="NCBI Taxonomy" id="138595"/>
    <lineage>
        <taxon>Bacteria</taxon>
        <taxon>Bacillati</taxon>
        <taxon>Actinomycetota</taxon>
        <taxon>Coriobacteriia</taxon>
        <taxon>Coriobacteriales</taxon>
        <taxon>Atopobiaceae</taxon>
        <taxon>Olsenella</taxon>
    </lineage>
</organism>
<name>A0ABS2F3A6_9ACTN</name>
<comment type="caution">
    <text evidence="1">The sequence shown here is derived from an EMBL/GenBank/DDBJ whole genome shotgun (WGS) entry which is preliminary data.</text>
</comment>
<sequence>MKMGHTGATRMGAGLAAALIAVGGVSLALLGCSPATQTQQEDPGMGEVLDPQATEEQGSPAWEGEPAVQAEGYSLSVGDVRVDDSGLGAASFVLSNPDGLGGTLDETGGFVADAGQAAIDAVQLRVGNDQLEGRPNMRFVVDEGASTDTELYGTAYFDTRGTADPADGVFCQLVWHAGAEAPESQGQTSQPLETKAVDTRAFADGSGATAELSELGVTLSAGIGTDDGQFIDGRVTLQLSDGSEVVAYGAEGAVSATQSMRSDGSSSYTFASEVDPGDVMSVTLEGTAFTVDGEEARTLVLTPTA</sequence>
<keyword evidence="2" id="KW-1185">Reference proteome</keyword>
<protein>
    <submittedName>
        <fullName evidence="1">Uncharacterized protein</fullName>
    </submittedName>
</protein>
<evidence type="ECO:0000313" key="2">
    <source>
        <dbReference type="Proteomes" id="UP000712527"/>
    </source>
</evidence>
<evidence type="ECO:0000313" key="1">
    <source>
        <dbReference type="EMBL" id="MBM6775024.1"/>
    </source>
</evidence>
<gene>
    <name evidence="1" type="ORF">H9X80_05665</name>
</gene>
<reference evidence="1 2" key="1">
    <citation type="journal article" date="2021" name="Sci. Rep.">
        <title>The distribution of antibiotic resistance genes in chicken gut microbiota commensals.</title>
        <authorList>
            <person name="Juricova H."/>
            <person name="Matiasovicova J."/>
            <person name="Kubasova T."/>
            <person name="Cejkova D."/>
            <person name="Rychlik I."/>
        </authorList>
    </citation>
    <scope>NUCLEOTIDE SEQUENCE [LARGE SCALE GENOMIC DNA]</scope>
    <source>
        <strain evidence="1 2">An794</strain>
    </source>
</reference>